<dbReference type="AlphaFoldDB" id="A0A7X2IIH2"/>
<comment type="similarity">
    <text evidence="2">Belongs to the FAH family.</text>
</comment>
<dbReference type="Gene3D" id="3.90.850.10">
    <property type="entry name" value="Fumarylacetoacetase-like, C-terminal domain"/>
    <property type="match status" value="1"/>
</dbReference>
<dbReference type="PANTHER" id="PTHR42796">
    <property type="entry name" value="FUMARYLACETOACETATE HYDROLASE DOMAIN-CONTAINING PROTEIN 2A-RELATED"/>
    <property type="match status" value="1"/>
</dbReference>
<dbReference type="GO" id="GO:0046872">
    <property type="term" value="F:metal ion binding"/>
    <property type="evidence" value="ECO:0007669"/>
    <property type="project" value="UniProtKB-KW"/>
</dbReference>
<evidence type="ECO:0000256" key="1">
    <source>
        <dbReference type="ARBA" id="ARBA00001946"/>
    </source>
</evidence>
<proteinExistence type="inferred from homology"/>
<accession>A0A7X2IIH2</accession>
<evidence type="ECO:0000256" key="3">
    <source>
        <dbReference type="ARBA" id="ARBA00022723"/>
    </source>
</evidence>
<dbReference type="EMBL" id="WKJJ01000001">
    <property type="protein sequence ID" value="MRV70421.1"/>
    <property type="molecule type" value="Genomic_DNA"/>
</dbReference>
<evidence type="ECO:0000313" key="5">
    <source>
        <dbReference type="EMBL" id="MRV70421.1"/>
    </source>
</evidence>
<reference evidence="5 6" key="1">
    <citation type="submission" date="2019-11" db="EMBL/GenBank/DDBJ databases">
        <title>Novel species isolated from a subtropical stream in China.</title>
        <authorList>
            <person name="Lu H."/>
        </authorList>
    </citation>
    <scope>NUCLEOTIDE SEQUENCE [LARGE SCALE GENOMIC DNA]</scope>
    <source>
        <strain evidence="5 6">FT92W</strain>
    </source>
</reference>
<keyword evidence="5" id="KW-0378">Hydrolase</keyword>
<evidence type="ECO:0000259" key="4">
    <source>
        <dbReference type="Pfam" id="PF01557"/>
    </source>
</evidence>
<dbReference type="PANTHER" id="PTHR42796:SF4">
    <property type="entry name" value="FUMARYLACETOACETATE HYDROLASE DOMAIN-CONTAINING PROTEIN 2A"/>
    <property type="match status" value="1"/>
</dbReference>
<protein>
    <submittedName>
        <fullName evidence="5">Fumarylacetoacetate hydrolase family protein</fullName>
    </submittedName>
</protein>
<sequence>MLPVLVNISRAGEAPFPALLHRERALALAHWRDTQLRHAHAMAALLREWPLYAEALRHVCADPATTGIIERHGVAIAGYQLHAPAAPGQVYCTIGNYQAQLLQAALDAGDGPDGPQAAARQAAAAAAIATRRREGTPYICMKGSACVAGPHDELQVPDDLTTLDWEVEIGVVIGRTAWRVAPDAALDHVAGYCVVNDVTLRAKVFRADPQILGTDWLQSKARPGWLPTGPWLAPAWNIADPGTLELSLRLNGELMQSGHAGDMVFDIAEQISYLSQHTRLEPGDLLCTGSPAGFGSHYGRYLRAGDLVEAGVSGLGVQRVRCVP</sequence>
<gene>
    <name evidence="5" type="ORF">GJ700_01625</name>
</gene>
<dbReference type="SUPFAM" id="SSF56529">
    <property type="entry name" value="FAH"/>
    <property type="match status" value="1"/>
</dbReference>
<comment type="caution">
    <text evidence="5">The sequence shown here is derived from an EMBL/GenBank/DDBJ whole genome shotgun (WGS) entry which is preliminary data.</text>
</comment>
<keyword evidence="6" id="KW-1185">Reference proteome</keyword>
<dbReference type="GO" id="GO:0044281">
    <property type="term" value="P:small molecule metabolic process"/>
    <property type="evidence" value="ECO:0007669"/>
    <property type="project" value="UniProtKB-ARBA"/>
</dbReference>
<dbReference type="InterPro" id="IPR011234">
    <property type="entry name" value="Fumarylacetoacetase-like_C"/>
</dbReference>
<dbReference type="GO" id="GO:0016787">
    <property type="term" value="F:hydrolase activity"/>
    <property type="evidence" value="ECO:0007669"/>
    <property type="project" value="UniProtKB-KW"/>
</dbReference>
<dbReference type="InterPro" id="IPR051121">
    <property type="entry name" value="FAH"/>
</dbReference>
<comment type="cofactor">
    <cofactor evidence="1">
        <name>Mg(2+)</name>
        <dbReference type="ChEBI" id="CHEBI:18420"/>
    </cofactor>
</comment>
<dbReference type="Pfam" id="PF01557">
    <property type="entry name" value="FAA_hydrolase"/>
    <property type="match status" value="1"/>
</dbReference>
<dbReference type="InterPro" id="IPR036663">
    <property type="entry name" value="Fumarylacetoacetase_C_sf"/>
</dbReference>
<feature type="domain" description="Fumarylacetoacetase-like C-terminal" evidence="4">
    <location>
        <begin position="120"/>
        <end position="321"/>
    </location>
</feature>
<evidence type="ECO:0000313" key="6">
    <source>
        <dbReference type="Proteomes" id="UP000446768"/>
    </source>
</evidence>
<dbReference type="Proteomes" id="UP000446768">
    <property type="component" value="Unassembled WGS sequence"/>
</dbReference>
<name>A0A7X2IIH2_9BURK</name>
<dbReference type="RefSeq" id="WP_154370896.1">
    <property type="nucleotide sequence ID" value="NZ_WKJJ01000001.1"/>
</dbReference>
<organism evidence="5 6">
    <name type="scientific">Pseudoduganella rivuli</name>
    <dbReference type="NCBI Taxonomy" id="2666085"/>
    <lineage>
        <taxon>Bacteria</taxon>
        <taxon>Pseudomonadati</taxon>
        <taxon>Pseudomonadota</taxon>
        <taxon>Betaproteobacteria</taxon>
        <taxon>Burkholderiales</taxon>
        <taxon>Oxalobacteraceae</taxon>
        <taxon>Telluria group</taxon>
        <taxon>Pseudoduganella</taxon>
    </lineage>
</organism>
<evidence type="ECO:0000256" key="2">
    <source>
        <dbReference type="ARBA" id="ARBA00010211"/>
    </source>
</evidence>
<keyword evidence="3" id="KW-0479">Metal-binding</keyword>